<accession>A0A6J5LGQ1</accession>
<dbReference type="EMBL" id="LR797827">
    <property type="protein sequence ID" value="CAB4242077.1"/>
    <property type="molecule type" value="Genomic_DNA"/>
</dbReference>
<gene>
    <name evidence="1" type="ORF">UFOVP263_26</name>
    <name evidence="2" type="ORF">UFOVP91_37</name>
</gene>
<reference evidence="1" key="1">
    <citation type="submission" date="2020-04" db="EMBL/GenBank/DDBJ databases">
        <authorList>
            <person name="Chiriac C."/>
            <person name="Salcher M."/>
            <person name="Ghai R."/>
            <person name="Kavagutti S V."/>
        </authorList>
    </citation>
    <scope>NUCLEOTIDE SEQUENCE</scope>
</reference>
<sequence length="69" mass="8264">MRLYTVKAYSINPDSTEVCFATKNFSTEKNRDKWIDDNIEYRKKLDDDSRLVLYVSQNWVQESLKEVII</sequence>
<evidence type="ECO:0000313" key="2">
    <source>
        <dbReference type="EMBL" id="CAB4242077.1"/>
    </source>
</evidence>
<protein>
    <submittedName>
        <fullName evidence="1">Uncharacterized protein</fullName>
    </submittedName>
</protein>
<dbReference type="EMBL" id="LR796275">
    <property type="protein sequence ID" value="CAB4133858.1"/>
    <property type="molecule type" value="Genomic_DNA"/>
</dbReference>
<proteinExistence type="predicted"/>
<organism evidence="1">
    <name type="scientific">uncultured Caudovirales phage</name>
    <dbReference type="NCBI Taxonomy" id="2100421"/>
    <lineage>
        <taxon>Viruses</taxon>
        <taxon>Duplodnaviria</taxon>
        <taxon>Heunggongvirae</taxon>
        <taxon>Uroviricota</taxon>
        <taxon>Caudoviricetes</taxon>
        <taxon>Peduoviridae</taxon>
        <taxon>Maltschvirus</taxon>
        <taxon>Maltschvirus maltsch</taxon>
    </lineage>
</organism>
<name>A0A6J5LGQ1_9CAUD</name>
<evidence type="ECO:0000313" key="1">
    <source>
        <dbReference type="EMBL" id="CAB4133858.1"/>
    </source>
</evidence>